<evidence type="ECO:0000256" key="1">
    <source>
        <dbReference type="SAM" id="MobiDB-lite"/>
    </source>
</evidence>
<dbReference type="AlphaFoldDB" id="A0A6C0J371"/>
<organism evidence="2">
    <name type="scientific">viral metagenome</name>
    <dbReference type="NCBI Taxonomy" id="1070528"/>
    <lineage>
        <taxon>unclassified sequences</taxon>
        <taxon>metagenomes</taxon>
        <taxon>organismal metagenomes</taxon>
    </lineage>
</organism>
<feature type="region of interest" description="Disordered" evidence="1">
    <location>
        <begin position="118"/>
        <end position="164"/>
    </location>
</feature>
<reference evidence="2" key="1">
    <citation type="journal article" date="2020" name="Nature">
        <title>Giant virus diversity and host interactions through global metagenomics.</title>
        <authorList>
            <person name="Schulz F."/>
            <person name="Roux S."/>
            <person name="Paez-Espino D."/>
            <person name="Jungbluth S."/>
            <person name="Walsh D.A."/>
            <person name="Denef V.J."/>
            <person name="McMahon K.D."/>
            <person name="Konstantinidis K.T."/>
            <person name="Eloe-Fadrosh E.A."/>
            <person name="Kyrpides N.C."/>
            <person name="Woyke T."/>
        </authorList>
    </citation>
    <scope>NUCLEOTIDE SEQUENCE</scope>
    <source>
        <strain evidence="2">GVMAG-M-3300025727-45</strain>
    </source>
</reference>
<accession>A0A6C0J371</accession>
<proteinExistence type="predicted"/>
<evidence type="ECO:0000313" key="2">
    <source>
        <dbReference type="EMBL" id="QHT99772.1"/>
    </source>
</evidence>
<sequence length="164" mass="17292">MGEETRVLSVGQFKTKVAYYNERKRLVAEEGFVLVGSTKTSVTLKKTTSEPAPAPAPAPVPVPAKPVAPAASAVVPVPVKQWVATEFNGNSIVLKFTEPVKEPLATIAINQDGSMTIKKVAPKRNPTPVRKPQPAPVATKPAPAAAPAAATERSVSKPRGGRRR</sequence>
<protein>
    <submittedName>
        <fullName evidence="2">Uncharacterized protein</fullName>
    </submittedName>
</protein>
<name>A0A6C0J371_9ZZZZ</name>
<dbReference type="EMBL" id="MN740315">
    <property type="protein sequence ID" value="QHT99772.1"/>
    <property type="molecule type" value="Genomic_DNA"/>
</dbReference>
<feature type="compositionally biased region" description="Low complexity" evidence="1">
    <location>
        <begin position="136"/>
        <end position="150"/>
    </location>
</feature>